<organism evidence="3 4">
    <name type="scientific">Eiseniibacteriota bacterium</name>
    <dbReference type="NCBI Taxonomy" id="2212470"/>
    <lineage>
        <taxon>Bacteria</taxon>
        <taxon>Candidatus Eiseniibacteriota</taxon>
    </lineage>
</organism>
<evidence type="ECO:0000256" key="1">
    <source>
        <dbReference type="SAM" id="MobiDB-lite"/>
    </source>
</evidence>
<dbReference type="InterPro" id="IPR032577">
    <property type="entry name" value="DUF4920"/>
</dbReference>
<feature type="signal peptide" evidence="2">
    <location>
        <begin position="1"/>
        <end position="23"/>
    </location>
</feature>
<dbReference type="Pfam" id="PF16267">
    <property type="entry name" value="DUF4920"/>
    <property type="match status" value="1"/>
</dbReference>
<reference evidence="3 4" key="1">
    <citation type="submission" date="2020-04" db="EMBL/GenBank/DDBJ databases">
        <title>Metagenomic profiling of ammonia- and methane-oxidizing microorganisms in a Dutch drinking water treatment plant.</title>
        <authorList>
            <person name="Poghosyan L."/>
            <person name="Leucker S."/>
        </authorList>
    </citation>
    <scope>NUCLEOTIDE SEQUENCE [LARGE SCALE GENOMIC DNA]</scope>
    <source>
        <strain evidence="3">S-RSF-IL-03</strain>
    </source>
</reference>
<evidence type="ECO:0000313" key="4">
    <source>
        <dbReference type="Proteomes" id="UP000580839"/>
    </source>
</evidence>
<dbReference type="EMBL" id="JABFRW010000206">
    <property type="protein sequence ID" value="NOT35605.1"/>
    <property type="molecule type" value="Genomic_DNA"/>
</dbReference>
<protein>
    <submittedName>
        <fullName evidence="3">DUF4920 domain-containing protein</fullName>
    </submittedName>
</protein>
<keyword evidence="2" id="KW-0732">Signal</keyword>
<evidence type="ECO:0000313" key="3">
    <source>
        <dbReference type="EMBL" id="NOT35605.1"/>
    </source>
</evidence>
<gene>
    <name evidence="3" type="ORF">HOP12_15780</name>
</gene>
<sequence>MRFASKLMMVLALGLFAASSAFAGGETGNGKPVKKTWAPHGAAITLKKSTSLAKAVSPTPEEQEVLLLGKVADVCQTKGCWMTVASGKDTMRVEFKDYGFFVPYASTGLPVRMQGVIEERSLSAEDREHIESESTSKKKLPEKMFVFVASGVELEGGGPLTEAQKQKIGGKKEPHSH</sequence>
<proteinExistence type="predicted"/>
<feature type="chain" id="PRO_5032836645" evidence="2">
    <location>
        <begin position="24"/>
        <end position="177"/>
    </location>
</feature>
<name>A0A849SU13_UNCEI</name>
<feature type="region of interest" description="Disordered" evidence="1">
    <location>
        <begin position="155"/>
        <end position="177"/>
    </location>
</feature>
<dbReference type="AlphaFoldDB" id="A0A849SU13"/>
<accession>A0A849SU13</accession>
<dbReference type="Proteomes" id="UP000580839">
    <property type="component" value="Unassembled WGS sequence"/>
</dbReference>
<evidence type="ECO:0000256" key="2">
    <source>
        <dbReference type="SAM" id="SignalP"/>
    </source>
</evidence>
<comment type="caution">
    <text evidence="3">The sequence shown here is derived from an EMBL/GenBank/DDBJ whole genome shotgun (WGS) entry which is preliminary data.</text>
</comment>